<dbReference type="InterPro" id="IPR000182">
    <property type="entry name" value="GNAT_dom"/>
</dbReference>
<reference evidence="3 4" key="1">
    <citation type="submission" date="2021-01" db="EMBL/GenBank/DDBJ databases">
        <title>Genomic Encyclopedia of Type Strains, Phase IV (KMG-IV): sequencing the most valuable type-strain genomes for metagenomic binning, comparative biology and taxonomic classification.</title>
        <authorList>
            <person name="Goeker M."/>
        </authorList>
    </citation>
    <scope>NUCLEOTIDE SEQUENCE [LARGE SCALE GENOMIC DNA]</scope>
    <source>
        <strain evidence="3 4">DSM 100968</strain>
    </source>
</reference>
<dbReference type="InterPro" id="IPR031165">
    <property type="entry name" value="GNAT_YJDJ"/>
</dbReference>
<sequence>MELREGKNRFYLIDDNSNEIGEITYSFAASDVIRLTHTYVNPAYRGQNLARKLVEATAEKARKEKWQILPECSYAQVFFTRNRESYKDIL</sequence>
<name>A0ABS2QA66_9BACL</name>
<evidence type="ECO:0000313" key="4">
    <source>
        <dbReference type="Proteomes" id="UP000823201"/>
    </source>
</evidence>
<organism evidence="3 4">
    <name type="scientific">Sporolactobacillus spathodeae</name>
    <dbReference type="NCBI Taxonomy" id="1465502"/>
    <lineage>
        <taxon>Bacteria</taxon>
        <taxon>Bacillati</taxon>
        <taxon>Bacillota</taxon>
        <taxon>Bacilli</taxon>
        <taxon>Bacillales</taxon>
        <taxon>Sporolactobacillaceae</taxon>
        <taxon>Sporolactobacillus</taxon>
    </lineage>
</organism>
<comment type="caution">
    <text evidence="3">The sequence shown here is derived from an EMBL/GenBank/DDBJ whole genome shotgun (WGS) entry which is preliminary data.</text>
</comment>
<dbReference type="PANTHER" id="PTHR31435:SF10">
    <property type="entry name" value="BSR4717 PROTEIN"/>
    <property type="match status" value="1"/>
</dbReference>
<dbReference type="EMBL" id="JAFBEV010000013">
    <property type="protein sequence ID" value="MBM7658235.1"/>
    <property type="molecule type" value="Genomic_DNA"/>
</dbReference>
<dbReference type="InterPro" id="IPR016181">
    <property type="entry name" value="Acyl_CoA_acyltransferase"/>
</dbReference>
<evidence type="ECO:0000259" key="2">
    <source>
        <dbReference type="PROSITE" id="PS51729"/>
    </source>
</evidence>
<feature type="domain" description="N-acetyltransferase" evidence="2">
    <location>
        <begin position="2"/>
        <end position="90"/>
    </location>
</feature>
<dbReference type="RefSeq" id="WP_205006793.1">
    <property type="nucleotide sequence ID" value="NZ_CBCRXA010000012.1"/>
</dbReference>
<accession>A0ABS2QA66</accession>
<gene>
    <name evidence="3" type="ORF">JOC27_001688</name>
</gene>
<dbReference type="PROSITE" id="PS51186">
    <property type="entry name" value="GNAT"/>
    <property type="match status" value="1"/>
</dbReference>
<dbReference type="SUPFAM" id="SSF55729">
    <property type="entry name" value="Acyl-CoA N-acyltransferases (Nat)"/>
    <property type="match status" value="1"/>
</dbReference>
<dbReference type="Proteomes" id="UP000823201">
    <property type="component" value="Unassembled WGS sequence"/>
</dbReference>
<dbReference type="PROSITE" id="PS51729">
    <property type="entry name" value="GNAT_YJDJ"/>
    <property type="match status" value="1"/>
</dbReference>
<dbReference type="PANTHER" id="PTHR31435">
    <property type="entry name" value="PROTEIN NATD1"/>
    <property type="match status" value="1"/>
</dbReference>
<evidence type="ECO:0000259" key="1">
    <source>
        <dbReference type="PROSITE" id="PS51186"/>
    </source>
</evidence>
<keyword evidence="4" id="KW-1185">Reference proteome</keyword>
<dbReference type="CDD" id="cd04301">
    <property type="entry name" value="NAT_SF"/>
    <property type="match status" value="1"/>
</dbReference>
<dbReference type="InterPro" id="IPR045057">
    <property type="entry name" value="Gcn5-rel_NAT"/>
</dbReference>
<dbReference type="Pfam" id="PF14542">
    <property type="entry name" value="Acetyltransf_CG"/>
    <property type="match status" value="1"/>
</dbReference>
<feature type="domain" description="N-acetyltransferase" evidence="1">
    <location>
        <begin position="1"/>
        <end position="90"/>
    </location>
</feature>
<protein>
    <submittedName>
        <fullName evidence="3">GNAT family acetyltransferase</fullName>
    </submittedName>
</protein>
<proteinExistence type="predicted"/>
<dbReference type="Gene3D" id="3.40.630.30">
    <property type="match status" value="1"/>
</dbReference>
<evidence type="ECO:0000313" key="3">
    <source>
        <dbReference type="EMBL" id="MBM7658235.1"/>
    </source>
</evidence>